<dbReference type="OrthoDB" id="5787203at2759"/>
<evidence type="ECO:0000256" key="5">
    <source>
        <dbReference type="SAM" id="MobiDB-lite"/>
    </source>
</evidence>
<protein>
    <recommendedName>
        <fullName evidence="7">G-protein coupled receptors family 1 profile domain-containing protein</fullName>
    </recommendedName>
</protein>
<feature type="transmembrane region" description="Helical" evidence="6">
    <location>
        <begin position="83"/>
        <end position="101"/>
    </location>
</feature>
<dbReference type="Proteomes" id="UP000580250">
    <property type="component" value="Unassembled WGS sequence"/>
</dbReference>
<dbReference type="PANTHER" id="PTHR46709">
    <property type="entry name" value="PROTEIN CBG23488-RELATED"/>
    <property type="match status" value="1"/>
</dbReference>
<feature type="domain" description="G-protein coupled receptors family 1 profile" evidence="7">
    <location>
        <begin position="12"/>
        <end position="414"/>
    </location>
</feature>
<accession>A0A6V7W4F0</accession>
<keyword evidence="2 6" id="KW-0812">Transmembrane</keyword>
<dbReference type="AlphaFoldDB" id="A0A6V7W4F0"/>
<evidence type="ECO:0000256" key="2">
    <source>
        <dbReference type="ARBA" id="ARBA00022692"/>
    </source>
</evidence>
<name>A0A6V7W4F0_MELEN</name>
<feature type="transmembrane region" description="Helical" evidence="6">
    <location>
        <begin position="35"/>
        <end position="63"/>
    </location>
</feature>
<dbReference type="SUPFAM" id="SSF81321">
    <property type="entry name" value="Family A G protein-coupled receptor-like"/>
    <property type="match status" value="1"/>
</dbReference>
<keyword evidence="4 6" id="KW-0472">Membrane</keyword>
<dbReference type="PROSITE" id="PS50262">
    <property type="entry name" value="G_PROTEIN_RECEP_F1_2"/>
    <property type="match status" value="1"/>
</dbReference>
<dbReference type="GO" id="GO:0016020">
    <property type="term" value="C:membrane"/>
    <property type="evidence" value="ECO:0007669"/>
    <property type="project" value="UniProtKB-SubCell"/>
</dbReference>
<proteinExistence type="predicted"/>
<evidence type="ECO:0000313" key="9">
    <source>
        <dbReference type="Proteomes" id="UP000580250"/>
    </source>
</evidence>
<evidence type="ECO:0000256" key="6">
    <source>
        <dbReference type="SAM" id="Phobius"/>
    </source>
</evidence>
<feature type="transmembrane region" description="Helical" evidence="6">
    <location>
        <begin position="157"/>
        <end position="176"/>
    </location>
</feature>
<feature type="compositionally biased region" description="Low complexity" evidence="5">
    <location>
        <begin position="327"/>
        <end position="338"/>
    </location>
</feature>
<evidence type="ECO:0000256" key="4">
    <source>
        <dbReference type="ARBA" id="ARBA00023136"/>
    </source>
</evidence>
<keyword evidence="3 6" id="KW-1133">Transmembrane helix</keyword>
<sequence length="535" mass="62158">MCFECHVISIIQNLLLFYVFATSRKLRRQNYVNPVLLSFFDIIVSLIYLLISPVHFLAFLLNFRIFINFWTKSIKILFCFEHFALTVCNFLLVIASIERYLANSPFNAQKCLLVFLVKRKPFVIFTILLFAFLLKATLYFEINIFKLPNCSNFIERLVITYIITALCIPLFINFSVSLRSNSSEIKKIIFSSILVLNFNNNKIIKYQSLRFWTRNILSVILPFIVLAYCNLCIVQVLRRRRRKKTMADYSTSINSLNDNQQNLIPSFNNNKRIINGNSQSPALCKNKFIGCSRSNNQRITLFKCAYAPLILDLRNKQNKKLEERLPSENSNNETNKNSPLPVDNGKIGVRIATRTLVMVVGCYLISNSLSTALNIWEYFDLKLLRQNNFHIYLMITDIAALLTICGCALRLPIYVSNDKRIRKAICRAFIRLRFGFCKNSKPKSEEILRLEGIERFLEKYSIAIVSNSLRSNLTGNFESKGINQLAMLLQNRRRFLVQMTINLGQNSRNFDLSAVREIETTEEENKKENDEEIKL</sequence>
<feature type="transmembrane region" description="Helical" evidence="6">
    <location>
        <begin position="216"/>
        <end position="237"/>
    </location>
</feature>
<evidence type="ECO:0000313" key="8">
    <source>
        <dbReference type="EMBL" id="CAD2182066.1"/>
    </source>
</evidence>
<dbReference type="EMBL" id="CAJEWN010000420">
    <property type="protein sequence ID" value="CAD2182066.1"/>
    <property type="molecule type" value="Genomic_DNA"/>
</dbReference>
<feature type="transmembrane region" description="Helical" evidence="6">
    <location>
        <begin position="391"/>
        <end position="413"/>
    </location>
</feature>
<comment type="caution">
    <text evidence="8">The sequence shown here is derived from an EMBL/GenBank/DDBJ whole genome shotgun (WGS) entry which is preliminary data.</text>
</comment>
<evidence type="ECO:0000256" key="1">
    <source>
        <dbReference type="ARBA" id="ARBA00004370"/>
    </source>
</evidence>
<feature type="region of interest" description="Disordered" evidence="5">
    <location>
        <begin position="322"/>
        <end position="341"/>
    </location>
</feature>
<reference evidence="8 9" key="1">
    <citation type="submission" date="2020-08" db="EMBL/GenBank/DDBJ databases">
        <authorList>
            <person name="Koutsovoulos G."/>
            <person name="Danchin GJ E."/>
        </authorList>
    </citation>
    <scope>NUCLEOTIDE SEQUENCE [LARGE SCALE GENOMIC DNA]</scope>
</reference>
<dbReference type="InterPro" id="IPR017452">
    <property type="entry name" value="GPCR_Rhodpsn_7TM"/>
</dbReference>
<dbReference type="Gene3D" id="1.20.1070.10">
    <property type="entry name" value="Rhodopsin 7-helix transmembrane proteins"/>
    <property type="match status" value="1"/>
</dbReference>
<comment type="subcellular location">
    <subcellularLocation>
        <location evidence="1">Membrane</location>
    </subcellularLocation>
</comment>
<organism evidence="8 9">
    <name type="scientific">Meloidogyne enterolobii</name>
    <name type="common">Root-knot nematode worm</name>
    <name type="synonym">Meloidogyne mayaguensis</name>
    <dbReference type="NCBI Taxonomy" id="390850"/>
    <lineage>
        <taxon>Eukaryota</taxon>
        <taxon>Metazoa</taxon>
        <taxon>Ecdysozoa</taxon>
        <taxon>Nematoda</taxon>
        <taxon>Chromadorea</taxon>
        <taxon>Rhabditida</taxon>
        <taxon>Tylenchina</taxon>
        <taxon>Tylenchomorpha</taxon>
        <taxon>Tylenchoidea</taxon>
        <taxon>Meloidogynidae</taxon>
        <taxon>Meloidogyninae</taxon>
        <taxon>Meloidogyne</taxon>
    </lineage>
</organism>
<evidence type="ECO:0000259" key="7">
    <source>
        <dbReference type="PROSITE" id="PS50262"/>
    </source>
</evidence>
<feature type="transmembrane region" description="Helical" evidence="6">
    <location>
        <begin position="6"/>
        <end position="23"/>
    </location>
</feature>
<feature type="transmembrane region" description="Helical" evidence="6">
    <location>
        <begin position="122"/>
        <end position="145"/>
    </location>
</feature>
<feature type="transmembrane region" description="Helical" evidence="6">
    <location>
        <begin position="356"/>
        <end position="379"/>
    </location>
</feature>
<gene>
    <name evidence="8" type="ORF">MENT_LOCUS34253</name>
</gene>
<evidence type="ECO:0000256" key="3">
    <source>
        <dbReference type="ARBA" id="ARBA00022989"/>
    </source>
</evidence>